<organism evidence="3 4">
    <name type="scientific">Sulfobacillus harzensis</name>
    <dbReference type="NCBI Taxonomy" id="2729629"/>
    <lineage>
        <taxon>Bacteria</taxon>
        <taxon>Bacillati</taxon>
        <taxon>Bacillota</taxon>
        <taxon>Clostridia</taxon>
        <taxon>Eubacteriales</taxon>
        <taxon>Clostridiales Family XVII. Incertae Sedis</taxon>
        <taxon>Sulfobacillus</taxon>
    </lineage>
</organism>
<evidence type="ECO:0000313" key="3">
    <source>
        <dbReference type="EMBL" id="NMP21832.1"/>
    </source>
</evidence>
<dbReference type="Pfam" id="PF02033">
    <property type="entry name" value="RBFA"/>
    <property type="match status" value="1"/>
</dbReference>
<dbReference type="EMBL" id="JABBVZ010000013">
    <property type="protein sequence ID" value="NMP21832.1"/>
    <property type="molecule type" value="Genomic_DNA"/>
</dbReference>
<dbReference type="GO" id="GO:0043024">
    <property type="term" value="F:ribosomal small subunit binding"/>
    <property type="evidence" value="ECO:0007669"/>
    <property type="project" value="TreeGrafter"/>
</dbReference>
<dbReference type="NCBIfam" id="TIGR00082">
    <property type="entry name" value="rbfA"/>
    <property type="match status" value="1"/>
</dbReference>
<dbReference type="HAMAP" id="MF_00003">
    <property type="entry name" value="RbfA"/>
    <property type="match status" value="1"/>
</dbReference>
<dbReference type="PANTHER" id="PTHR33515:SF1">
    <property type="entry name" value="RIBOSOME-BINDING FACTOR A, CHLOROPLASTIC-RELATED"/>
    <property type="match status" value="1"/>
</dbReference>
<dbReference type="InterPro" id="IPR000238">
    <property type="entry name" value="RbfA"/>
</dbReference>
<dbReference type="PROSITE" id="PS01319">
    <property type="entry name" value="RBFA"/>
    <property type="match status" value="1"/>
</dbReference>
<dbReference type="InterPro" id="IPR015946">
    <property type="entry name" value="KH_dom-like_a/b"/>
</dbReference>
<dbReference type="RefSeq" id="WP_169097594.1">
    <property type="nucleotide sequence ID" value="NZ_JABBVZ010000013.1"/>
</dbReference>
<dbReference type="Gene3D" id="3.30.300.20">
    <property type="match status" value="1"/>
</dbReference>
<dbReference type="InterPro" id="IPR023799">
    <property type="entry name" value="RbfA_dom_sf"/>
</dbReference>
<accession>A0A7Y0L2J5</accession>
<dbReference type="GO" id="GO:0030490">
    <property type="term" value="P:maturation of SSU-rRNA"/>
    <property type="evidence" value="ECO:0007669"/>
    <property type="project" value="UniProtKB-UniRule"/>
</dbReference>
<dbReference type="AlphaFoldDB" id="A0A7Y0L2J5"/>
<dbReference type="PANTHER" id="PTHR33515">
    <property type="entry name" value="RIBOSOME-BINDING FACTOR A, CHLOROPLASTIC-RELATED"/>
    <property type="match status" value="1"/>
</dbReference>
<comment type="subcellular location">
    <subcellularLocation>
        <location evidence="2">Cytoplasm</location>
    </subcellularLocation>
</comment>
<name>A0A7Y0L2J5_9FIRM</name>
<evidence type="ECO:0000256" key="2">
    <source>
        <dbReference type="HAMAP-Rule" id="MF_00003"/>
    </source>
</evidence>
<comment type="caution">
    <text evidence="3">The sequence shown here is derived from an EMBL/GenBank/DDBJ whole genome shotgun (WGS) entry which is preliminary data.</text>
</comment>
<keyword evidence="1 2" id="KW-0690">Ribosome biogenesis</keyword>
<proteinExistence type="inferred from homology"/>
<gene>
    <name evidence="2 3" type="primary">rbfA</name>
    <name evidence="3" type="ORF">HIJ39_05635</name>
</gene>
<comment type="subunit">
    <text evidence="2">Monomer. Binds 30S ribosomal subunits, but not 50S ribosomal subunits or 70S ribosomes.</text>
</comment>
<dbReference type="SUPFAM" id="SSF89919">
    <property type="entry name" value="Ribosome-binding factor A, RbfA"/>
    <property type="match status" value="1"/>
</dbReference>
<dbReference type="GO" id="GO:0005829">
    <property type="term" value="C:cytosol"/>
    <property type="evidence" value="ECO:0007669"/>
    <property type="project" value="TreeGrafter"/>
</dbReference>
<keyword evidence="2" id="KW-0963">Cytoplasm</keyword>
<evidence type="ECO:0000313" key="4">
    <source>
        <dbReference type="Proteomes" id="UP000533476"/>
    </source>
</evidence>
<comment type="function">
    <text evidence="2">One of several proteins that assist in the late maturation steps of the functional core of the 30S ribosomal subunit. Associates with free 30S ribosomal subunits (but not with 30S subunits that are part of 70S ribosomes or polysomes). Required for efficient processing of 16S rRNA. May interact with the 5'-terminal helix region of 16S rRNA.</text>
</comment>
<protein>
    <recommendedName>
        <fullName evidence="2">Ribosome-binding factor A</fullName>
    </recommendedName>
</protein>
<dbReference type="InterPro" id="IPR020053">
    <property type="entry name" value="Ribosome-bd_factorA_CS"/>
</dbReference>
<sequence length="127" mass="14505">MNQSRAERIAQLMQRELGEMLFTEVKDPRIGFVSITRVDLTRDLSQARAYVSVMGDLQQKEASLTGLRSAAPFLRGEVARRLKLRQAPELVFREDTGIEDSMHIQDLIRSLPKDGEKNGDHHDERES</sequence>
<keyword evidence="4" id="KW-1185">Reference proteome</keyword>
<evidence type="ECO:0000256" key="1">
    <source>
        <dbReference type="ARBA" id="ARBA00022517"/>
    </source>
</evidence>
<comment type="similarity">
    <text evidence="2">Belongs to the RbfA family.</text>
</comment>
<dbReference type="Proteomes" id="UP000533476">
    <property type="component" value="Unassembled WGS sequence"/>
</dbReference>
<reference evidence="3 4" key="1">
    <citation type="submission" date="2020-04" db="EMBL/GenBank/DDBJ databases">
        <authorList>
            <person name="Zhang R."/>
            <person name="Schippers A."/>
        </authorList>
    </citation>
    <scope>NUCLEOTIDE SEQUENCE [LARGE SCALE GENOMIC DNA]</scope>
    <source>
        <strain evidence="3 4">DSM 109850</strain>
    </source>
</reference>